<keyword evidence="2" id="KW-1133">Transmembrane helix</keyword>
<feature type="compositionally biased region" description="Low complexity" evidence="1">
    <location>
        <begin position="174"/>
        <end position="183"/>
    </location>
</feature>
<evidence type="ECO:0000313" key="3">
    <source>
        <dbReference type="EMBL" id="THG28475.1"/>
    </source>
</evidence>
<protein>
    <recommendedName>
        <fullName evidence="5">Histidinol dehydrogenase</fullName>
    </recommendedName>
</protein>
<keyword evidence="2" id="KW-0472">Membrane</keyword>
<evidence type="ECO:0000256" key="1">
    <source>
        <dbReference type="SAM" id="MobiDB-lite"/>
    </source>
</evidence>
<accession>A0A4S4FHA6</accession>
<dbReference type="RefSeq" id="WP_136428835.1">
    <property type="nucleotide sequence ID" value="NZ_SSSM01000006.1"/>
</dbReference>
<evidence type="ECO:0000313" key="4">
    <source>
        <dbReference type="Proteomes" id="UP000309133"/>
    </source>
</evidence>
<comment type="caution">
    <text evidence="3">The sequence shown here is derived from an EMBL/GenBank/DDBJ whole genome shotgun (WGS) entry which is preliminary data.</text>
</comment>
<name>A0A4S4FHA6_9MICO</name>
<sequence>MTDPDRLPEPARTSSDVSRDGARGHAPEDGVRTGSLNHSESENRDDLDGHYQPPLGMRIAGIVASILLGALTGTIGTLAHQLTGAIGSFVAPTGLIAACLAVVLLIAGLRLALQSRVYAALAALGVVAMVALLALPTASGSAILPANIRGVVWAVGPTLLSAIVLAWPSGLTWRRGRSRSGTGHPASDGILGKEEELHQ</sequence>
<keyword evidence="4" id="KW-1185">Reference proteome</keyword>
<gene>
    <name evidence="3" type="ORF">E6C64_16745</name>
</gene>
<evidence type="ECO:0008006" key="5">
    <source>
        <dbReference type="Google" id="ProtNLM"/>
    </source>
</evidence>
<feature type="transmembrane region" description="Helical" evidence="2">
    <location>
        <begin position="59"/>
        <end position="79"/>
    </location>
</feature>
<dbReference type="AlphaFoldDB" id="A0A4S4FHA6"/>
<evidence type="ECO:0000256" key="2">
    <source>
        <dbReference type="SAM" id="Phobius"/>
    </source>
</evidence>
<feature type="compositionally biased region" description="Basic and acidic residues" evidence="1">
    <location>
        <begin position="39"/>
        <end position="49"/>
    </location>
</feature>
<dbReference type="EMBL" id="SSSM01000006">
    <property type="protein sequence ID" value="THG28475.1"/>
    <property type="molecule type" value="Genomic_DNA"/>
</dbReference>
<feature type="transmembrane region" description="Helical" evidence="2">
    <location>
        <begin position="118"/>
        <end position="138"/>
    </location>
</feature>
<feature type="transmembrane region" description="Helical" evidence="2">
    <location>
        <begin position="150"/>
        <end position="170"/>
    </location>
</feature>
<feature type="region of interest" description="Disordered" evidence="1">
    <location>
        <begin position="174"/>
        <end position="199"/>
    </location>
</feature>
<feature type="transmembrane region" description="Helical" evidence="2">
    <location>
        <begin position="85"/>
        <end position="106"/>
    </location>
</feature>
<feature type="region of interest" description="Disordered" evidence="1">
    <location>
        <begin position="1"/>
        <end position="50"/>
    </location>
</feature>
<organism evidence="3 4">
    <name type="scientific">Naasia lichenicola</name>
    <dbReference type="NCBI Taxonomy" id="2565933"/>
    <lineage>
        <taxon>Bacteria</taxon>
        <taxon>Bacillati</taxon>
        <taxon>Actinomycetota</taxon>
        <taxon>Actinomycetes</taxon>
        <taxon>Micrococcales</taxon>
        <taxon>Microbacteriaceae</taxon>
        <taxon>Naasia</taxon>
    </lineage>
</organism>
<feature type="compositionally biased region" description="Basic and acidic residues" evidence="1">
    <location>
        <begin position="17"/>
        <end position="31"/>
    </location>
</feature>
<keyword evidence="2" id="KW-0812">Transmembrane</keyword>
<proteinExistence type="predicted"/>
<reference evidence="3 4" key="1">
    <citation type="submission" date="2019-04" db="EMBL/GenBank/DDBJ databases">
        <authorList>
            <person name="Jiang L."/>
        </authorList>
    </citation>
    <scope>NUCLEOTIDE SEQUENCE [LARGE SCALE GENOMIC DNA]</scope>
    <source>
        <strain evidence="3 4">YIM 131853</strain>
    </source>
</reference>
<dbReference type="Proteomes" id="UP000309133">
    <property type="component" value="Unassembled WGS sequence"/>
</dbReference>